<keyword evidence="2" id="KW-1185">Reference proteome</keyword>
<evidence type="ECO:0000313" key="2">
    <source>
        <dbReference type="Proteomes" id="UP000011158"/>
    </source>
</evidence>
<accession>L7TIH9</accession>
<dbReference type="GeneID" id="24643235"/>
<dbReference type="KEGG" id="vg:24643235"/>
<dbReference type="RefSeq" id="YP_009150816.1">
    <property type="nucleotide sequence ID" value="NC_027364.1"/>
</dbReference>
<dbReference type="Proteomes" id="UP000011158">
    <property type="component" value="Segment"/>
</dbReference>
<organism evidence="1 2">
    <name type="scientific">Escherichia phage PBECO4</name>
    <dbReference type="NCBI Taxonomy" id="1273738"/>
    <lineage>
        <taxon>Viruses</taxon>
        <taxon>Duplodnaviria</taxon>
        <taxon>Heunggongvirae</taxon>
        <taxon>Uroviricota</taxon>
        <taxon>Caudoviricetes</taxon>
        <taxon>Asteriusvirus</taxon>
        <taxon>Asteriusvirus PBECO4</taxon>
    </lineage>
</organism>
<dbReference type="EMBL" id="KC295538">
    <property type="protein sequence ID" value="AGC35182.1"/>
    <property type="molecule type" value="Genomic_DNA"/>
</dbReference>
<protein>
    <submittedName>
        <fullName evidence="1">Uncharacterized protein</fullName>
    </submittedName>
</protein>
<sequence length="164" mass="19047">MSNMAILKKLTDYSYIAETDSSEKIGILIDHDRSPTEYKGVEFFTSDGVLKFDSLNELEELLGTPFKYEEVQVKDTNTKFIGDYPVNETDNVYDVQETDSGLCTFKKSQKSKKRFYPGWWLVKTEAGTYNPRCTISTDTFDEHKDDIYGPYKTFMELTYQQKNL</sequence>
<reference evidence="1 2" key="1">
    <citation type="journal article" date="2013" name="Arch. Virol.">
        <title>Genomic analysis of bacteriophage PBECO4 infecting Escherichia coli O157:H7.</title>
        <authorList>
            <person name="Kim M.S."/>
            <person name="Hong S.S."/>
            <person name="Park K."/>
            <person name="Myung H."/>
        </authorList>
    </citation>
    <scope>NUCLEOTIDE SEQUENCE [LARGE SCALE GENOMIC DNA]</scope>
</reference>
<name>L7TIH9_9CAUD</name>
<evidence type="ECO:0000313" key="1">
    <source>
        <dbReference type="EMBL" id="AGC35182.1"/>
    </source>
</evidence>
<proteinExistence type="predicted"/>